<sequence>GRIDEASASEGEGGYDLDGCGAVDSTDLTDDGAMVQWSPQALSIAITALVPHAYHLRPSTLRALYDNMYDNLERFDLPELTATLHSLPLLVMPPRRTAYHLHNTGAGAVAAVGDGDRVPSIVASEAVEPLPPPPATLMASFLSCLRGRMNRMQPWQLSMCLFGLLRLGVRPEPSWMDTFLGQVYRKLPHMNEVQIATIPWVVAKMSYRPQARWVERLLATAAGRLSCFSPRCLCQLLWAVAAVGYMPESVWMARWLDKARGCFRTSDGRTLSALAWAVARLGHRPERVWLQELCEHLARRLPYTSPRAVSNTLAAVAALGYCPDAAWLGAVEEHVRARIPPLPQLAPGAGSHTKPHSSRDAERGCYSLQDLSHVCYSLARLGHRPSDAWLDCVANAASQLALEDPEQVTPATGGGADAVAATHAKHIALLVLALARHHRRPPPAAWEALLEGFYPCLPYASPQALAVLLTAAAALRLPLRREHAGPLLLASHRRMTAFSIPGLAMVFRGFVELGVDPGPRWLNRLEEVLQQHCQMHVQQRVQRESDIATADATAAVEEKEEDMGSGSVSQQGVQQPGAPMLAPRERVSMLWAAVTLETSILEELAKAAYPRTLQRQRPQQQPQPASAAGIADVNGYPPLPRWVQKPGPLRQPLRLAKLIGLLLPLPDEPVMVTEERPPLHRDYFTLDVGADGGTAGPLSRGDTRQSVARPLQTSVEDGAAEFILLHGRGRSGTGSACVSGETRWVCRERLACYTGRDLALLCWALGRLRLRPRGLITALLAEVSRRLAATARPLPTGHPGAAVACRGANDSLLAAAPDADASDTVSAPEAVAAATGPADMPAGWEVPAAEESYTLKAAVDAKTVPGVVLQSFSSNEMAMVYWGLSSVGVWPTAAWRATAAAAALRVAREAGSGLSPRDMATVLAALARWQRRPQQGRKQQAEGGPVSSRSCRRRSPSRDASEDIRVEYPAEMRFRALAASLAEFALADSAAHMPHLQQPEAIQYKRQEQQPGNTCGTTMLTTEGQRCYDAHSLAMLMWALANLMVVRRLPDPWVAAFLPASLCVLAQLPPSYRVTMLDSLSRLGLRPGAAWLYKAEQVVMHGSGLALASSYRGLDSALQRMAG</sequence>
<evidence type="ECO:0000313" key="3">
    <source>
        <dbReference type="Proteomes" id="UP000747110"/>
    </source>
</evidence>
<feature type="region of interest" description="Disordered" evidence="1">
    <location>
        <begin position="612"/>
        <end position="632"/>
    </location>
</feature>
<dbReference type="GO" id="GO:1901259">
    <property type="term" value="P:chloroplast rRNA processing"/>
    <property type="evidence" value="ECO:0007669"/>
    <property type="project" value="TreeGrafter"/>
</dbReference>
<name>A0A8J4BWK7_9CHLO</name>
<evidence type="ECO:0000313" key="2">
    <source>
        <dbReference type="EMBL" id="GIL69937.1"/>
    </source>
</evidence>
<comment type="caution">
    <text evidence="2">The sequence shown here is derived from an EMBL/GenBank/DDBJ whole genome shotgun (WGS) entry which is preliminary data.</text>
</comment>
<dbReference type="AlphaFoldDB" id="A0A8J4BWK7"/>
<organism evidence="2 3">
    <name type="scientific">Volvox reticuliferus</name>
    <dbReference type="NCBI Taxonomy" id="1737510"/>
    <lineage>
        <taxon>Eukaryota</taxon>
        <taxon>Viridiplantae</taxon>
        <taxon>Chlorophyta</taxon>
        <taxon>core chlorophytes</taxon>
        <taxon>Chlorophyceae</taxon>
        <taxon>CS clade</taxon>
        <taxon>Chlamydomonadales</taxon>
        <taxon>Volvocaceae</taxon>
        <taxon>Volvox</taxon>
    </lineage>
</organism>
<feature type="compositionally biased region" description="Low complexity" evidence="1">
    <location>
        <begin position="615"/>
        <end position="624"/>
    </location>
</feature>
<dbReference type="EMBL" id="BNCP01000001">
    <property type="protein sequence ID" value="GIL69937.1"/>
    <property type="molecule type" value="Genomic_DNA"/>
</dbReference>
<dbReference type="OrthoDB" id="546244at2759"/>
<feature type="non-terminal residue" evidence="2">
    <location>
        <position position="1123"/>
    </location>
</feature>
<proteinExistence type="predicted"/>
<dbReference type="GO" id="GO:0009507">
    <property type="term" value="C:chloroplast"/>
    <property type="evidence" value="ECO:0007669"/>
    <property type="project" value="GOC"/>
</dbReference>
<gene>
    <name evidence="2" type="ORF">Vretifemale_778</name>
</gene>
<feature type="compositionally biased region" description="Low complexity" evidence="1">
    <location>
        <begin position="564"/>
        <end position="575"/>
    </location>
</feature>
<protein>
    <submittedName>
        <fullName evidence="2">Uncharacterized protein</fullName>
    </submittedName>
</protein>
<feature type="region of interest" description="Disordered" evidence="1">
    <location>
        <begin position="558"/>
        <end position="578"/>
    </location>
</feature>
<dbReference type="GO" id="GO:0044528">
    <property type="term" value="P:regulation of mitochondrial mRNA stability"/>
    <property type="evidence" value="ECO:0007669"/>
    <property type="project" value="TreeGrafter"/>
</dbReference>
<dbReference type="InterPro" id="IPR050870">
    <property type="entry name" value="FAST_kinase"/>
</dbReference>
<dbReference type="GO" id="GO:0000963">
    <property type="term" value="P:mitochondrial RNA processing"/>
    <property type="evidence" value="ECO:0007669"/>
    <property type="project" value="TreeGrafter"/>
</dbReference>
<dbReference type="Proteomes" id="UP000747110">
    <property type="component" value="Unassembled WGS sequence"/>
</dbReference>
<feature type="region of interest" description="Disordered" evidence="1">
    <location>
        <begin position="342"/>
        <end position="361"/>
    </location>
</feature>
<reference evidence="2" key="1">
    <citation type="journal article" date="2021" name="Proc. Natl. Acad. Sci. U.S.A.">
        <title>Three genomes in the algal genus Volvox reveal the fate of a haploid sex-determining region after a transition to homothallism.</title>
        <authorList>
            <person name="Yamamoto K."/>
            <person name="Hamaji T."/>
            <person name="Kawai-Toyooka H."/>
            <person name="Matsuzaki R."/>
            <person name="Takahashi F."/>
            <person name="Nishimura Y."/>
            <person name="Kawachi M."/>
            <person name="Noguchi H."/>
            <person name="Minakuchi Y."/>
            <person name="Umen J.G."/>
            <person name="Toyoda A."/>
            <person name="Nozaki H."/>
        </authorList>
    </citation>
    <scope>NUCLEOTIDE SEQUENCE</scope>
    <source>
        <strain evidence="2">NIES-3786</strain>
    </source>
</reference>
<dbReference type="GO" id="GO:0005759">
    <property type="term" value="C:mitochondrial matrix"/>
    <property type="evidence" value="ECO:0007669"/>
    <property type="project" value="TreeGrafter"/>
</dbReference>
<dbReference type="PANTHER" id="PTHR21228">
    <property type="entry name" value="FAST LEU-RICH DOMAIN-CONTAINING"/>
    <property type="match status" value="1"/>
</dbReference>
<feature type="region of interest" description="Disordered" evidence="1">
    <location>
        <begin position="1"/>
        <end position="22"/>
    </location>
</feature>
<evidence type="ECO:0000256" key="1">
    <source>
        <dbReference type="SAM" id="MobiDB-lite"/>
    </source>
</evidence>
<keyword evidence="3" id="KW-1185">Reference proteome</keyword>
<dbReference type="GO" id="GO:0035770">
    <property type="term" value="C:ribonucleoprotein granule"/>
    <property type="evidence" value="ECO:0007669"/>
    <property type="project" value="TreeGrafter"/>
</dbReference>
<accession>A0A8J4BWK7</accession>
<feature type="region of interest" description="Disordered" evidence="1">
    <location>
        <begin position="930"/>
        <end position="962"/>
    </location>
</feature>
<dbReference type="PANTHER" id="PTHR21228:SF40">
    <property type="entry name" value="LD45607P"/>
    <property type="match status" value="1"/>
</dbReference>
<dbReference type="GO" id="GO:0003723">
    <property type="term" value="F:RNA binding"/>
    <property type="evidence" value="ECO:0007669"/>
    <property type="project" value="TreeGrafter"/>
</dbReference>